<comment type="similarity">
    <text evidence="2">Belongs to the NPC2 family.</text>
</comment>
<dbReference type="Pfam" id="PF02221">
    <property type="entry name" value="E1_DerP2_DerF2"/>
    <property type="match status" value="1"/>
</dbReference>
<proteinExistence type="inferred from homology"/>
<feature type="domain" description="MD-2-related lipid-recognition" evidence="9">
    <location>
        <begin position="37"/>
        <end position="158"/>
    </location>
</feature>
<keyword evidence="6 8" id="KW-0732">Signal</keyword>
<dbReference type="PANTHER" id="PTHR11306:SF0">
    <property type="entry name" value="PHOSPHATIDYLGLYCEROL_PHOSPHATIDYLINOSITOL TRANSFER PROTEIN"/>
    <property type="match status" value="1"/>
</dbReference>
<evidence type="ECO:0000256" key="5">
    <source>
        <dbReference type="ARBA" id="ARBA00022448"/>
    </source>
</evidence>
<protein>
    <recommendedName>
        <fullName evidence="4">Phosphatidylglycerol/phosphatidylinositol transfer protein</fullName>
    </recommendedName>
</protein>
<evidence type="ECO:0000259" key="9">
    <source>
        <dbReference type="SMART" id="SM00737"/>
    </source>
</evidence>
<dbReference type="EMBL" id="CAJVPS010005295">
    <property type="protein sequence ID" value="CAG8613576.1"/>
    <property type="molecule type" value="Genomic_DNA"/>
</dbReference>
<evidence type="ECO:0000256" key="6">
    <source>
        <dbReference type="ARBA" id="ARBA00022729"/>
    </source>
</evidence>
<evidence type="ECO:0000256" key="7">
    <source>
        <dbReference type="ARBA" id="ARBA00023055"/>
    </source>
</evidence>
<dbReference type="OrthoDB" id="6409159at2759"/>
<evidence type="ECO:0000256" key="8">
    <source>
        <dbReference type="SAM" id="SignalP"/>
    </source>
</evidence>
<evidence type="ECO:0000313" key="11">
    <source>
        <dbReference type="Proteomes" id="UP000789508"/>
    </source>
</evidence>
<accession>A0A9N9CV16</accession>
<gene>
    <name evidence="10" type="ORF">ALEPTO_LOCUS8666</name>
</gene>
<keyword evidence="7" id="KW-0445">Lipid transport</keyword>
<comment type="subunit">
    <text evidence="3">Monomer.</text>
</comment>
<dbReference type="Gene3D" id="2.70.220.10">
    <property type="entry name" value="Ganglioside GM2 activator"/>
    <property type="match status" value="1"/>
</dbReference>
<feature type="signal peptide" evidence="8">
    <location>
        <begin position="1"/>
        <end position="25"/>
    </location>
</feature>
<dbReference type="GO" id="GO:0032934">
    <property type="term" value="F:sterol binding"/>
    <property type="evidence" value="ECO:0007669"/>
    <property type="project" value="InterPro"/>
</dbReference>
<name>A0A9N9CV16_9GLOM</name>
<evidence type="ECO:0000313" key="10">
    <source>
        <dbReference type="EMBL" id="CAG8613576.1"/>
    </source>
</evidence>
<dbReference type="InterPro" id="IPR014756">
    <property type="entry name" value="Ig_E-set"/>
</dbReference>
<dbReference type="SUPFAM" id="SSF81296">
    <property type="entry name" value="E set domains"/>
    <property type="match status" value="1"/>
</dbReference>
<evidence type="ECO:0000256" key="4">
    <source>
        <dbReference type="ARBA" id="ARBA00016056"/>
    </source>
</evidence>
<dbReference type="InterPro" id="IPR003172">
    <property type="entry name" value="ML_dom"/>
</dbReference>
<dbReference type="Proteomes" id="UP000789508">
    <property type="component" value="Unassembled WGS sequence"/>
</dbReference>
<comment type="function">
    <text evidence="1">Catalyzes the intermembrane transfer of phosphatidylglycerol and phosphatidylinositol.</text>
</comment>
<feature type="chain" id="PRO_5040377788" description="Phosphatidylglycerol/phosphatidylinositol transfer protein" evidence="8">
    <location>
        <begin position="26"/>
        <end position="162"/>
    </location>
</feature>
<comment type="caution">
    <text evidence="10">The sequence shown here is derived from an EMBL/GenBank/DDBJ whole genome shotgun (WGS) entry which is preliminary data.</text>
</comment>
<keyword evidence="5" id="KW-0813">Transport</keyword>
<evidence type="ECO:0000256" key="3">
    <source>
        <dbReference type="ARBA" id="ARBA00011245"/>
    </source>
</evidence>
<evidence type="ECO:0000256" key="2">
    <source>
        <dbReference type="ARBA" id="ARBA00006370"/>
    </source>
</evidence>
<dbReference type="InterPro" id="IPR036846">
    <property type="entry name" value="GM2-AP_sf"/>
</dbReference>
<dbReference type="PANTHER" id="PTHR11306">
    <property type="entry name" value="NIEMANN PICK TYPE C2 PROTEIN NPC2-RELATED"/>
    <property type="match status" value="1"/>
</dbReference>
<dbReference type="SMART" id="SM00737">
    <property type="entry name" value="ML"/>
    <property type="match status" value="1"/>
</dbReference>
<dbReference type="AlphaFoldDB" id="A0A9N9CV16"/>
<dbReference type="GO" id="GO:0015918">
    <property type="term" value="P:sterol transport"/>
    <property type="evidence" value="ECO:0007669"/>
    <property type="project" value="InterPro"/>
</dbReference>
<reference evidence="10" key="1">
    <citation type="submission" date="2021-06" db="EMBL/GenBank/DDBJ databases">
        <authorList>
            <person name="Kallberg Y."/>
            <person name="Tangrot J."/>
            <person name="Rosling A."/>
        </authorList>
    </citation>
    <scope>NUCLEOTIDE SEQUENCE</scope>
    <source>
        <strain evidence="10">FL130A</strain>
    </source>
</reference>
<keyword evidence="11" id="KW-1185">Reference proteome</keyword>
<evidence type="ECO:0000256" key="1">
    <source>
        <dbReference type="ARBA" id="ARBA00002053"/>
    </source>
</evidence>
<sequence length="162" mass="18080">MFLFLFTIINLVFLTLFLIFQSPNQLPPSSSPTTNIIKDCSTKNDILAIEYITLNPDPPIRGHALNIKAAGNLSETVDQGSYVDVLVRLGLVQLYKGKLDLCKEVEQNFNLKCPLKKGIHKIDSDVDVPKEIPMGKYTVDAQAYTKDGHRIACLKAETVFKL</sequence>
<dbReference type="InterPro" id="IPR039670">
    <property type="entry name" value="NPC2-like"/>
</dbReference>
<organism evidence="10 11">
    <name type="scientific">Ambispora leptoticha</name>
    <dbReference type="NCBI Taxonomy" id="144679"/>
    <lineage>
        <taxon>Eukaryota</taxon>
        <taxon>Fungi</taxon>
        <taxon>Fungi incertae sedis</taxon>
        <taxon>Mucoromycota</taxon>
        <taxon>Glomeromycotina</taxon>
        <taxon>Glomeromycetes</taxon>
        <taxon>Archaeosporales</taxon>
        <taxon>Ambisporaceae</taxon>
        <taxon>Ambispora</taxon>
    </lineage>
</organism>